<dbReference type="InterPro" id="IPR052894">
    <property type="entry name" value="AsmA-related"/>
</dbReference>
<name>A0A1I4W510_9FLAO</name>
<evidence type="ECO:0000256" key="3">
    <source>
        <dbReference type="ARBA" id="ARBA00022989"/>
    </source>
</evidence>
<evidence type="ECO:0000313" key="7">
    <source>
        <dbReference type="EMBL" id="SFN08320.1"/>
    </source>
</evidence>
<dbReference type="eggNOG" id="COG2911">
    <property type="taxonomic scope" value="Bacteria"/>
</dbReference>
<keyword evidence="4 5" id="KW-0472">Membrane</keyword>
<feature type="transmembrane region" description="Helical" evidence="5">
    <location>
        <begin position="12"/>
        <end position="34"/>
    </location>
</feature>
<dbReference type="Pfam" id="PF05359">
    <property type="entry name" value="DUF748"/>
    <property type="match status" value="1"/>
</dbReference>
<comment type="subcellular location">
    <subcellularLocation>
        <location evidence="1">Membrane</location>
        <topology evidence="1">Single-pass membrane protein</topology>
    </subcellularLocation>
</comment>
<dbReference type="RefSeq" id="WP_024979783.1">
    <property type="nucleotide sequence ID" value="NZ_CBCRUM010000029.1"/>
</dbReference>
<dbReference type="PANTHER" id="PTHR30441:SF8">
    <property type="entry name" value="DUF748 DOMAIN-CONTAINING PROTEIN"/>
    <property type="match status" value="1"/>
</dbReference>
<keyword evidence="8" id="KW-1185">Reference proteome</keyword>
<evidence type="ECO:0000313" key="8">
    <source>
        <dbReference type="Proteomes" id="UP000182961"/>
    </source>
</evidence>
<sequence length="1649" mass="181804">MKPYLQKSIAIIRRILPGIMGVFLLLLLLIHFPFVQRFAKNQAVAYLQNKIKTTVQIDTLSFGLFQPIRVKGLFLADQKKDTLLAGRELNVDINWLDLASNQLTFSSIALDGITIKVDQNNRGKFNFDYILKAFQSNDPPKDSSSNAMAIVLQKIKLKQVRLVYQQAKDPLQTNIKIKHFDTQFQTFDLENQIVTIPKINLVGLTATISQTLTTSLQKIAPNAIVLPPNRPWKVSVGEIDLKKVHVDYAESSQKMKGQVSFRRWYTKLELLDLANELVVINKTQFENLRGAVSLGKTTSIAAPSTETPQTKPNAWEVKIKQTEVAQLFFQWDNHNVNPITKGLDFNHLQLKNSHFKAKNFHYTSQSIAANIVAFAGKEQSGLQIDSLHTDFFYGPRNSYLKKLYLKTPQTVVRNEVLVGYPSIAQVAKNPKEISIKANISNSKLGFKDVLLLAPQLAKTNPFDSNPNGILILNSVVSGKLNRLEIPNLELSGIGNTKLKASGRILGLPDMDKAQFDIALQNFESTAKDITVFAPKGSLPKTVTLPSKLSAKGSFKGTMHSFLTDLALQSSFGSAKVKATFDQSIKNHPKYNAQAEWIRFDLGQLLQQKSLGKISAKTKITGTGFDPKTAKIKASGTISNVMYNQYTYQNFVFSATAYNGFYTTHATINDANLSAKIDANGDWKDKFPKGTVKLNLDIADLEKLHLHAGPLKLKGEMDASILAADLNFLTGTVTAHHLVVTNEKGSFPIDSIAIQTAANAEKTTLTLDTGFLEASIEGGFQWSAIGGALERSLRSYFSTQPIKTIKPGPAQQFSFHLATKESPIFGQLVPNLKEMAPVTISGNYQSVSDSLALQIQVPKLALGDQVITNATFDLNTANKALHYQLQIAAITNPQMQLPMTVFAGKVANNQIDYALQVKDVNNKERYSLAGAVNSEKDELLLHFVPNSVLLNYENWALPENNLIRLSPKGLTVSDFGLENKDSNIRIASQSAVPNAPLEIAFENFNISTLTSMVEKDDWQMSGNVNGAVLLKKGITQPLFTSDIKIEDFSFKKDTVGTISIQVKNENENLYLAEVTLTGQDNKATLLGNYESKSGDYGVTLALDQLNMKSIQGFAMGQLTQSTGFLSGSFEASKNKDASVMNGKLQFNQVGFKVKPLNATFHSLNDAITYDGQNLMLDHLTIKDEKGNNLIVDGAIKTEVGKNMAFDISIEADNFKAINSKATDNDLFYGELFLNNHITIQGDTKNPKIAGVIQVNKETKFTIVVPQSDPSIADREGIVEFIDQDHPAEASALANAKDLNQSEIMGFNASMDIVIDKEAELTLIMDKTTGDYVKAKGKANLSGGIDESGKTTLTGKYELDEGVYELSFSGIKRKFDIKKGSYILWKGDPMDADVNVTAVYKVNTAPIDLVLNEISNFSETEKTTFKEKIPFETELKITGEILKPEVDFDITLPDNNSVSSKVMSTTKAKLEQLRQEPNDMNKQVFALLVLGNFIGDNPLSSESGFSAASMARGSASKILSNQLNNLAGDLIKGVELNFDVQSTEDYSSGSKDERTDLNIGISKKLFKDRVKITVGSSFGLEGNQQANEKATNIAGDVSIDYQITKDGRYKIRGYRINKYQVALQGEVLETGVSFIITMDYNKFKELFQKSK</sequence>
<evidence type="ECO:0000256" key="2">
    <source>
        <dbReference type="ARBA" id="ARBA00022692"/>
    </source>
</evidence>
<dbReference type="PANTHER" id="PTHR30441">
    <property type="entry name" value="DUF748 DOMAIN-CONTAINING PROTEIN"/>
    <property type="match status" value="1"/>
</dbReference>
<dbReference type="GO" id="GO:0090313">
    <property type="term" value="P:regulation of protein targeting to membrane"/>
    <property type="evidence" value="ECO:0007669"/>
    <property type="project" value="TreeGrafter"/>
</dbReference>
<keyword evidence="3 5" id="KW-1133">Transmembrane helix</keyword>
<feature type="domain" description="Translocation and assembly module TamB C-terminal" evidence="6">
    <location>
        <begin position="1177"/>
        <end position="1615"/>
    </location>
</feature>
<evidence type="ECO:0000256" key="4">
    <source>
        <dbReference type="ARBA" id="ARBA00023136"/>
    </source>
</evidence>
<protein>
    <recommendedName>
        <fullName evidence="6">Translocation and assembly module TamB C-terminal domain-containing protein</fullName>
    </recommendedName>
</protein>
<dbReference type="GO" id="GO:0009306">
    <property type="term" value="P:protein secretion"/>
    <property type="evidence" value="ECO:0007669"/>
    <property type="project" value="InterPro"/>
</dbReference>
<dbReference type="GO" id="GO:0005886">
    <property type="term" value="C:plasma membrane"/>
    <property type="evidence" value="ECO:0007669"/>
    <property type="project" value="InterPro"/>
</dbReference>
<accession>A0A1I4W510</accession>
<dbReference type="InterPro" id="IPR007452">
    <property type="entry name" value="TamB_C"/>
</dbReference>
<dbReference type="Proteomes" id="UP000182961">
    <property type="component" value="Unassembled WGS sequence"/>
</dbReference>
<evidence type="ECO:0000259" key="6">
    <source>
        <dbReference type="Pfam" id="PF04357"/>
    </source>
</evidence>
<reference evidence="8" key="1">
    <citation type="submission" date="2016-10" db="EMBL/GenBank/DDBJ databases">
        <authorList>
            <person name="Varghese N."/>
            <person name="Submissions S."/>
        </authorList>
    </citation>
    <scope>NUCLEOTIDE SEQUENCE [LARGE SCALE GENOMIC DNA]</scope>
    <source>
        <strain evidence="8">DSM 4002</strain>
    </source>
</reference>
<evidence type="ECO:0000256" key="5">
    <source>
        <dbReference type="SAM" id="Phobius"/>
    </source>
</evidence>
<organism evidence="7 8">
    <name type="scientific">Flavobacterium succinicans</name>
    <dbReference type="NCBI Taxonomy" id="29536"/>
    <lineage>
        <taxon>Bacteria</taxon>
        <taxon>Pseudomonadati</taxon>
        <taxon>Bacteroidota</taxon>
        <taxon>Flavobacteriia</taxon>
        <taxon>Flavobacteriales</taxon>
        <taxon>Flavobacteriaceae</taxon>
        <taxon>Flavobacterium</taxon>
    </lineage>
</organism>
<dbReference type="InterPro" id="IPR008023">
    <property type="entry name" value="DUF748"/>
</dbReference>
<keyword evidence="2 5" id="KW-0812">Transmembrane</keyword>
<gene>
    <name evidence="7" type="ORF">SAMN05444143_10617</name>
</gene>
<evidence type="ECO:0000256" key="1">
    <source>
        <dbReference type="ARBA" id="ARBA00004167"/>
    </source>
</evidence>
<proteinExistence type="predicted"/>
<dbReference type="Pfam" id="PF04357">
    <property type="entry name" value="TamB"/>
    <property type="match status" value="1"/>
</dbReference>
<dbReference type="EMBL" id="FOUT01000006">
    <property type="protein sequence ID" value="SFN08320.1"/>
    <property type="molecule type" value="Genomic_DNA"/>
</dbReference>